<comment type="caution">
    <text evidence="1">The sequence shown here is derived from an EMBL/GenBank/DDBJ whole genome shotgun (WGS) entry which is preliminary data.</text>
</comment>
<sequence>MFGMWDCDLFTMIVTVRMFHVKRCIGVDERTGQYAPDRVNAECATTIDRPISFLV</sequence>
<dbReference type="Proteomes" id="UP000287352">
    <property type="component" value="Unassembled WGS sequence"/>
</dbReference>
<gene>
    <name evidence="1" type="ORF">KTT_05610</name>
</gene>
<protein>
    <submittedName>
        <fullName evidence="1">Uncharacterized protein</fullName>
    </submittedName>
</protein>
<keyword evidence="2" id="KW-1185">Reference proteome</keyword>
<evidence type="ECO:0000313" key="2">
    <source>
        <dbReference type="Proteomes" id="UP000287352"/>
    </source>
</evidence>
<evidence type="ECO:0000313" key="1">
    <source>
        <dbReference type="EMBL" id="GCE10702.1"/>
    </source>
</evidence>
<reference evidence="2" key="1">
    <citation type="submission" date="2018-12" db="EMBL/GenBank/DDBJ databases">
        <title>Tengunoibacter tsumagoiensis gen. nov., sp. nov., Dictyobacter kobayashii sp. nov., D. alpinus sp. nov., and D. joshuensis sp. nov. and description of Dictyobacteraceae fam. nov. within the order Ktedonobacterales isolated from Tengu-no-mugimeshi.</title>
        <authorList>
            <person name="Wang C.M."/>
            <person name="Zheng Y."/>
            <person name="Sakai Y."/>
            <person name="Toyoda A."/>
            <person name="Minakuchi Y."/>
            <person name="Abe K."/>
            <person name="Yokota A."/>
            <person name="Yabe S."/>
        </authorList>
    </citation>
    <scope>NUCLEOTIDE SEQUENCE [LARGE SCALE GENOMIC DNA]</scope>
    <source>
        <strain evidence="2">Uno3</strain>
    </source>
</reference>
<dbReference type="AlphaFoldDB" id="A0A401ZV74"/>
<proteinExistence type="predicted"/>
<accession>A0A401ZV74</accession>
<organism evidence="1 2">
    <name type="scientific">Tengunoibacter tsumagoiensis</name>
    <dbReference type="NCBI Taxonomy" id="2014871"/>
    <lineage>
        <taxon>Bacteria</taxon>
        <taxon>Bacillati</taxon>
        <taxon>Chloroflexota</taxon>
        <taxon>Ktedonobacteria</taxon>
        <taxon>Ktedonobacterales</taxon>
        <taxon>Dictyobacteraceae</taxon>
        <taxon>Tengunoibacter</taxon>
    </lineage>
</organism>
<dbReference type="EMBL" id="BIFR01000001">
    <property type="protein sequence ID" value="GCE10702.1"/>
    <property type="molecule type" value="Genomic_DNA"/>
</dbReference>
<name>A0A401ZV74_9CHLR</name>